<dbReference type="Proteomes" id="UP000193495">
    <property type="component" value="Unassembled WGS sequence"/>
</dbReference>
<accession>A0A1X7A0V2</accession>
<sequence>MSFDPAPQPAPQPDPRRPGPFRLISLLGRLGTRAAVFLLAQVPRLLIALLLRASGAAFDQQVLRWMAASLGALGELW</sequence>
<evidence type="ECO:0000313" key="1">
    <source>
        <dbReference type="EMBL" id="PSK81578.1"/>
    </source>
</evidence>
<evidence type="ECO:0000313" key="3">
    <source>
        <dbReference type="Proteomes" id="UP000193495"/>
    </source>
</evidence>
<gene>
    <name evidence="1" type="ORF">CLV79_11546</name>
    <name evidence="2" type="ORF">LOS8367_03369</name>
</gene>
<organism evidence="2 3">
    <name type="scientific">Limimaricola soesokkakensis</name>
    <dbReference type="NCBI Taxonomy" id="1343159"/>
    <lineage>
        <taxon>Bacteria</taxon>
        <taxon>Pseudomonadati</taxon>
        <taxon>Pseudomonadota</taxon>
        <taxon>Alphaproteobacteria</taxon>
        <taxon>Rhodobacterales</taxon>
        <taxon>Paracoccaceae</taxon>
        <taxon>Limimaricola</taxon>
    </lineage>
</organism>
<dbReference type="EMBL" id="PYGB01000015">
    <property type="protein sequence ID" value="PSK81578.1"/>
    <property type="molecule type" value="Genomic_DNA"/>
</dbReference>
<evidence type="ECO:0000313" key="4">
    <source>
        <dbReference type="Proteomes" id="UP000240624"/>
    </source>
</evidence>
<reference evidence="1 4" key="2">
    <citation type="submission" date="2018-03" db="EMBL/GenBank/DDBJ databases">
        <title>Genomic Encyclopedia of Archaeal and Bacterial Type Strains, Phase II (KMG-II): from individual species to whole genera.</title>
        <authorList>
            <person name="Goeker M."/>
        </authorList>
    </citation>
    <scope>NUCLEOTIDE SEQUENCE [LARGE SCALE GENOMIC DNA]</scope>
    <source>
        <strain evidence="1 4">DSM 29956</strain>
    </source>
</reference>
<dbReference type="EMBL" id="FWFY01000013">
    <property type="protein sequence ID" value="SLN67411.1"/>
    <property type="molecule type" value="Genomic_DNA"/>
</dbReference>
<evidence type="ECO:0000313" key="2">
    <source>
        <dbReference type="EMBL" id="SLN67411.1"/>
    </source>
</evidence>
<dbReference type="RefSeq" id="WP_085897675.1">
    <property type="nucleotide sequence ID" value="NZ_FWFY01000013.1"/>
</dbReference>
<protein>
    <submittedName>
        <fullName evidence="2">Uncharacterized protein</fullName>
    </submittedName>
</protein>
<dbReference type="AlphaFoldDB" id="A0A1X7A0V2"/>
<keyword evidence="4" id="KW-1185">Reference proteome</keyword>
<dbReference type="Proteomes" id="UP000240624">
    <property type="component" value="Unassembled WGS sequence"/>
</dbReference>
<name>A0A1X7A0V2_9RHOB</name>
<proteinExistence type="predicted"/>
<reference evidence="2 3" key="1">
    <citation type="submission" date="2017-03" db="EMBL/GenBank/DDBJ databases">
        <authorList>
            <person name="Afonso C.L."/>
            <person name="Miller P.J."/>
            <person name="Scott M.A."/>
            <person name="Spackman E."/>
            <person name="Goraichik I."/>
            <person name="Dimitrov K.M."/>
            <person name="Suarez D.L."/>
            <person name="Swayne D.E."/>
        </authorList>
    </citation>
    <scope>NUCLEOTIDE SEQUENCE [LARGE SCALE GENOMIC DNA]</scope>
    <source>
        <strain evidence="2 3">CECT 8367</strain>
    </source>
</reference>